<dbReference type="PROSITE" id="PS50943">
    <property type="entry name" value="HTH_CROC1"/>
    <property type="match status" value="1"/>
</dbReference>
<evidence type="ECO:0000313" key="3">
    <source>
        <dbReference type="EMBL" id="RHW38245.1"/>
    </source>
</evidence>
<keyword evidence="4" id="KW-1185">Reference proteome</keyword>
<comment type="caution">
    <text evidence="3">The sequence shown here is derived from an EMBL/GenBank/DDBJ whole genome shotgun (WGS) entry which is preliminary data.</text>
</comment>
<gene>
    <name evidence="3" type="ORF">D1B33_04995</name>
</gene>
<dbReference type="InterPro" id="IPR010982">
    <property type="entry name" value="Lambda_DNA-bd_dom_sf"/>
</dbReference>
<dbReference type="GO" id="GO:0005829">
    <property type="term" value="C:cytosol"/>
    <property type="evidence" value="ECO:0007669"/>
    <property type="project" value="TreeGrafter"/>
</dbReference>
<dbReference type="EMBL" id="QWEI01000002">
    <property type="protein sequence ID" value="RHW38245.1"/>
    <property type="molecule type" value="Genomic_DNA"/>
</dbReference>
<evidence type="ECO:0000256" key="1">
    <source>
        <dbReference type="ARBA" id="ARBA00023125"/>
    </source>
</evidence>
<dbReference type="CDD" id="cd00093">
    <property type="entry name" value="HTH_XRE"/>
    <property type="match status" value="1"/>
</dbReference>
<evidence type="ECO:0000313" key="4">
    <source>
        <dbReference type="Proteomes" id="UP000265692"/>
    </source>
</evidence>
<accession>A0A396SHQ0</accession>
<proteinExistence type="predicted"/>
<evidence type="ECO:0000259" key="2">
    <source>
        <dbReference type="PROSITE" id="PS50943"/>
    </source>
</evidence>
<name>A0A396SHQ0_9BACL</name>
<protein>
    <submittedName>
        <fullName evidence="3">XRE family transcriptional regulator</fullName>
    </submittedName>
</protein>
<keyword evidence="1" id="KW-0238">DNA-binding</keyword>
<feature type="domain" description="HTH cro/C1-type" evidence="2">
    <location>
        <begin position="35"/>
        <end position="88"/>
    </location>
</feature>
<dbReference type="PANTHER" id="PTHR46797:SF1">
    <property type="entry name" value="METHYLPHOSPHONATE SYNTHASE"/>
    <property type="match status" value="1"/>
</dbReference>
<dbReference type="InterPro" id="IPR001387">
    <property type="entry name" value="Cro/C1-type_HTH"/>
</dbReference>
<dbReference type="SMART" id="SM00530">
    <property type="entry name" value="HTH_XRE"/>
    <property type="match status" value="1"/>
</dbReference>
<dbReference type="InterPro" id="IPR011990">
    <property type="entry name" value="TPR-like_helical_dom_sf"/>
</dbReference>
<reference evidence="3 4" key="1">
    <citation type="submission" date="2018-08" db="EMBL/GenBank/DDBJ databases">
        <title>Lysinibacillus sp. YLB-03 draft genome sequence.</title>
        <authorList>
            <person name="Yu L."/>
        </authorList>
    </citation>
    <scope>NUCLEOTIDE SEQUENCE [LARGE SCALE GENOMIC DNA]</scope>
    <source>
        <strain evidence="3 4">YLB-03</strain>
    </source>
</reference>
<dbReference type="InterPro" id="IPR050807">
    <property type="entry name" value="TransReg_Diox_bact_type"/>
</dbReference>
<dbReference type="Proteomes" id="UP000265692">
    <property type="component" value="Unassembled WGS sequence"/>
</dbReference>
<dbReference type="GO" id="GO:0003700">
    <property type="term" value="F:DNA-binding transcription factor activity"/>
    <property type="evidence" value="ECO:0007669"/>
    <property type="project" value="TreeGrafter"/>
</dbReference>
<dbReference type="Pfam" id="PF01381">
    <property type="entry name" value="HTH_3"/>
    <property type="match status" value="1"/>
</dbReference>
<dbReference type="Gene3D" id="1.25.40.10">
    <property type="entry name" value="Tetratricopeptide repeat domain"/>
    <property type="match status" value="1"/>
</dbReference>
<dbReference type="SUPFAM" id="SSF47413">
    <property type="entry name" value="lambda repressor-like DNA-binding domains"/>
    <property type="match status" value="1"/>
</dbReference>
<dbReference type="GO" id="GO:0003677">
    <property type="term" value="F:DNA binding"/>
    <property type="evidence" value="ECO:0007669"/>
    <property type="project" value="UniProtKB-KW"/>
</dbReference>
<sequence length="447" mass="52528">MESSKFNRIKNVFDCSDNCYNMERGDCMNSLGERIKQFRKRKKMTLAEVAGDRLTKGMLSLIENGKAQPSMESLRYIAERVGVDVSDLLDDGDIEELRTLLMEIEEQYKSIFHPYEPKAKAKLVRMREKILRKKEELQGKKYEEIRLLDYFTRIDAILNGEQEELTMFDVIGFYEKIHAYSRMIDCYAFLSGLAYTRNDYKIALQFMQDAEQKIQPYRHLIDFMAMLDLHYLLTVLYTAVDDPVNTQKHLELALEIAHKHKIYYRMDDFYRFTLIQAIGQGDKEKSSYYLMKLTQHADFTEDKMAISTLAFANAHFANIIEKDYKKVPGFSKYLILDGLAEEEVIDFALLFHMEEAYAYWALDEFKKSLEISESFTIPPYVHHPLDLSIMYRSFAVRALCFYETGNRDAAKSEILFAYHGVTEFPNSIYKKFVQEAYEKIQYGKRVK</sequence>
<organism evidence="3 4">
    <name type="scientific">Ureibacillus yapensis</name>
    <dbReference type="NCBI Taxonomy" id="2304605"/>
    <lineage>
        <taxon>Bacteria</taxon>
        <taxon>Bacillati</taxon>
        <taxon>Bacillota</taxon>
        <taxon>Bacilli</taxon>
        <taxon>Bacillales</taxon>
        <taxon>Caryophanaceae</taxon>
        <taxon>Ureibacillus</taxon>
    </lineage>
</organism>
<dbReference type="AlphaFoldDB" id="A0A396SHQ0"/>
<dbReference type="PANTHER" id="PTHR46797">
    <property type="entry name" value="HTH-TYPE TRANSCRIPTIONAL REGULATOR"/>
    <property type="match status" value="1"/>
</dbReference>